<keyword evidence="1" id="KW-1133">Transmembrane helix</keyword>
<feature type="non-terminal residue" evidence="2">
    <location>
        <position position="207"/>
    </location>
</feature>
<protein>
    <submittedName>
        <fullName evidence="2">Membrane protein containing DUF975</fullName>
    </submittedName>
</protein>
<dbReference type="InterPro" id="IPR010380">
    <property type="entry name" value="DUF975"/>
</dbReference>
<evidence type="ECO:0000313" key="2">
    <source>
        <dbReference type="EMBL" id="EKC59097.1"/>
    </source>
</evidence>
<gene>
    <name evidence="2" type="ORF">OBE_09664</name>
</gene>
<dbReference type="EMBL" id="AJWZ01006677">
    <property type="protein sequence ID" value="EKC59097.1"/>
    <property type="molecule type" value="Genomic_DNA"/>
</dbReference>
<organism evidence="2">
    <name type="scientific">human gut metagenome</name>
    <dbReference type="NCBI Taxonomy" id="408170"/>
    <lineage>
        <taxon>unclassified sequences</taxon>
        <taxon>metagenomes</taxon>
        <taxon>organismal metagenomes</taxon>
    </lineage>
</organism>
<accession>K1SED4</accession>
<reference evidence="2" key="1">
    <citation type="journal article" date="2013" name="Environ. Microbiol.">
        <title>Microbiota from the distal guts of lean and obese adolescents exhibit partial functional redundancy besides clear differences in community structure.</title>
        <authorList>
            <person name="Ferrer M."/>
            <person name="Ruiz A."/>
            <person name="Lanza F."/>
            <person name="Haange S.B."/>
            <person name="Oberbach A."/>
            <person name="Till H."/>
            <person name="Bargiela R."/>
            <person name="Campoy C."/>
            <person name="Segura M.T."/>
            <person name="Richter M."/>
            <person name="von Bergen M."/>
            <person name="Seifert J."/>
            <person name="Suarez A."/>
        </authorList>
    </citation>
    <scope>NUCLEOTIDE SEQUENCE</scope>
</reference>
<dbReference type="PANTHER" id="PTHR40076">
    <property type="entry name" value="MEMBRANE PROTEIN-RELATED"/>
    <property type="match status" value="1"/>
</dbReference>
<sequence>MTLATIAIYLISGGFSIYVNIATVINRDDPPTTVGYSSSIITLLLIPFTIAASGYYLNHIRGFNPEWKSLYKEGIDNYGSYLVTGVLVNAFTVLWSLLFVVPGIIKAIAYSQAKYVIHDNPRLKGKEAIEISKRMTNGFKGDLFSMYLSFIGWYILVGLTGGILSIYVTPYVETTAAMYYENLKRYSIENGIVAPEAFGIAPVTGGA</sequence>
<evidence type="ECO:0000256" key="1">
    <source>
        <dbReference type="SAM" id="Phobius"/>
    </source>
</evidence>
<feature type="transmembrane region" description="Helical" evidence="1">
    <location>
        <begin position="143"/>
        <end position="168"/>
    </location>
</feature>
<dbReference type="PANTHER" id="PTHR40076:SF1">
    <property type="entry name" value="MEMBRANE PROTEIN"/>
    <property type="match status" value="1"/>
</dbReference>
<name>K1SED4_9ZZZZ</name>
<proteinExistence type="predicted"/>
<feature type="transmembrane region" description="Helical" evidence="1">
    <location>
        <begin position="6"/>
        <end position="25"/>
    </location>
</feature>
<keyword evidence="1" id="KW-0812">Transmembrane</keyword>
<dbReference type="AlphaFoldDB" id="K1SED4"/>
<feature type="transmembrane region" description="Helical" evidence="1">
    <location>
        <begin position="37"/>
        <end position="58"/>
    </location>
</feature>
<comment type="caution">
    <text evidence="2">The sequence shown here is derived from an EMBL/GenBank/DDBJ whole genome shotgun (WGS) entry which is preliminary data.</text>
</comment>
<dbReference type="Pfam" id="PF06161">
    <property type="entry name" value="DUF975"/>
    <property type="match status" value="1"/>
</dbReference>
<feature type="transmembrane region" description="Helical" evidence="1">
    <location>
        <begin position="78"/>
        <end position="105"/>
    </location>
</feature>
<keyword evidence="1" id="KW-0472">Membrane</keyword>